<reference evidence="2 3" key="1">
    <citation type="submission" date="2024-03" db="EMBL/GenBank/DDBJ databases">
        <authorList>
            <person name="Gkanogiannis A."/>
            <person name="Becerra Lopez-Lavalle L."/>
        </authorList>
    </citation>
    <scope>NUCLEOTIDE SEQUENCE [LARGE SCALE GENOMIC DNA]</scope>
</reference>
<evidence type="ECO:0000256" key="1">
    <source>
        <dbReference type="SAM" id="MobiDB-lite"/>
    </source>
</evidence>
<evidence type="ECO:0000313" key="3">
    <source>
        <dbReference type="Proteomes" id="UP001642487"/>
    </source>
</evidence>
<keyword evidence="3" id="KW-1185">Reference proteome</keyword>
<feature type="region of interest" description="Disordered" evidence="1">
    <location>
        <begin position="1"/>
        <end position="23"/>
    </location>
</feature>
<feature type="compositionally biased region" description="Polar residues" evidence="1">
    <location>
        <begin position="11"/>
        <end position="23"/>
    </location>
</feature>
<organism evidence="2 3">
    <name type="scientific">Citrullus colocynthis</name>
    <name type="common">colocynth</name>
    <dbReference type="NCBI Taxonomy" id="252529"/>
    <lineage>
        <taxon>Eukaryota</taxon>
        <taxon>Viridiplantae</taxon>
        <taxon>Streptophyta</taxon>
        <taxon>Embryophyta</taxon>
        <taxon>Tracheophyta</taxon>
        <taxon>Spermatophyta</taxon>
        <taxon>Magnoliopsida</taxon>
        <taxon>eudicotyledons</taxon>
        <taxon>Gunneridae</taxon>
        <taxon>Pentapetalae</taxon>
        <taxon>rosids</taxon>
        <taxon>fabids</taxon>
        <taxon>Cucurbitales</taxon>
        <taxon>Cucurbitaceae</taxon>
        <taxon>Benincaseae</taxon>
        <taxon>Citrullus</taxon>
    </lineage>
</organism>
<evidence type="ECO:0000313" key="2">
    <source>
        <dbReference type="EMBL" id="CAK9313817.1"/>
    </source>
</evidence>
<protein>
    <submittedName>
        <fullName evidence="2">Uncharacterized protein</fullName>
    </submittedName>
</protein>
<dbReference type="Proteomes" id="UP001642487">
    <property type="component" value="Chromosome 11"/>
</dbReference>
<dbReference type="EMBL" id="OZ021745">
    <property type="protein sequence ID" value="CAK9313817.1"/>
    <property type="molecule type" value="Genomic_DNA"/>
</dbReference>
<feature type="non-terminal residue" evidence="2">
    <location>
        <position position="1"/>
    </location>
</feature>
<sequence>EKTLIDEGASTEESSSNNDLHNYQLTRDRALEGETCSYEKNQIWSLVPKPRNQKLIQS</sequence>
<accession>A0ABP0Y074</accession>
<gene>
    <name evidence="2" type="ORF">CITCOLO1_LOCUS5553</name>
</gene>
<name>A0ABP0Y074_9ROSI</name>
<feature type="non-terminal residue" evidence="2">
    <location>
        <position position="58"/>
    </location>
</feature>
<proteinExistence type="predicted"/>